<feature type="transmembrane region" description="Helical" evidence="11">
    <location>
        <begin position="278"/>
        <end position="300"/>
    </location>
</feature>
<gene>
    <name evidence="13" type="ORF">N47_A10240</name>
</gene>
<feature type="domain" description="PDZ" evidence="12">
    <location>
        <begin position="113"/>
        <end position="183"/>
    </location>
</feature>
<feature type="transmembrane region" description="Helical" evidence="11">
    <location>
        <begin position="95"/>
        <end position="125"/>
    </location>
</feature>
<dbReference type="PANTHER" id="PTHR42837">
    <property type="entry name" value="REGULATOR OF SIGMA-E PROTEASE RSEP"/>
    <property type="match status" value="1"/>
</dbReference>
<dbReference type="InterPro" id="IPR036034">
    <property type="entry name" value="PDZ_sf"/>
</dbReference>
<dbReference type="CDD" id="cd23081">
    <property type="entry name" value="cpPDZ_EcRseP-like"/>
    <property type="match status" value="1"/>
</dbReference>
<dbReference type="InterPro" id="IPR008915">
    <property type="entry name" value="Peptidase_M50"/>
</dbReference>
<accession>E1Y8V1</accession>
<comment type="similarity">
    <text evidence="3 11">Belongs to the peptidase M50B family.</text>
</comment>
<keyword evidence="11" id="KW-0479">Metal-binding</keyword>
<feature type="transmembrane region" description="Helical" evidence="11">
    <location>
        <begin position="7"/>
        <end position="30"/>
    </location>
</feature>
<evidence type="ECO:0000256" key="2">
    <source>
        <dbReference type="ARBA" id="ARBA00004141"/>
    </source>
</evidence>
<keyword evidence="7 11" id="KW-0862">Zinc</keyword>
<evidence type="ECO:0000256" key="10">
    <source>
        <dbReference type="ARBA" id="ARBA00023136"/>
    </source>
</evidence>
<evidence type="ECO:0000256" key="6">
    <source>
        <dbReference type="ARBA" id="ARBA00022801"/>
    </source>
</evidence>
<keyword evidence="4" id="KW-0645">Protease</keyword>
<evidence type="ECO:0000313" key="13">
    <source>
        <dbReference type="EMBL" id="CBX26995.1"/>
    </source>
</evidence>
<dbReference type="InterPro" id="IPR001478">
    <property type="entry name" value="PDZ"/>
</dbReference>
<dbReference type="InterPro" id="IPR041489">
    <property type="entry name" value="PDZ_6"/>
</dbReference>
<proteinExistence type="inferred from homology"/>
<reference evidence="13" key="1">
    <citation type="journal article" date="2011" name="Environ. Microbiol.">
        <title>Genomic insights into the metabolic potential of the polycyclic aromatic hydrocarbon degrading sulfate-reducing Deltaproteobacterium N47.</title>
        <authorList>
            <person name="Bergmann F."/>
            <person name="Selesi D."/>
            <person name="Weinmaier T."/>
            <person name="Tischler P."/>
            <person name="Rattei T."/>
            <person name="Meckenstock R.U."/>
        </authorList>
    </citation>
    <scope>NUCLEOTIDE SEQUENCE</scope>
</reference>
<protein>
    <recommendedName>
        <fullName evidence="11">Zinc metalloprotease</fullName>
        <ecNumber evidence="11">3.4.24.-</ecNumber>
    </recommendedName>
</protein>
<sequence length="356" mass="39235">MSTDIIAFIIVLGVLIFFHELGHFLVARLFGVGVEKFSLGFGPRLFGKKIGITDYCISAVPLGGYVKMIGEEVDSEVDPADIHLSFNHKHVLKKILIVAAGPVFNLLLAVIIFLIIFLISGIFIFKPVVGNVEKDSPARIAGLEKGDLIVSINETAVSSWENMAEFISGSNGKKLAFSIKRNGDVLKLDIVPELKITKNIFGEDTNRYAIGITSAGEYYAKKLNPVEALFESIRQTYRIVDLTVMSVVKLIQGTLSAKTLGGPIMIAEMAGQQAREGAANFVFFISLISINLAVLNFLPIPVLDGGHLLFFFIEALIGKPVNTKIREIAQQVGIFILIVLMIFVFYNDITRYFFKR</sequence>
<dbReference type="GO" id="GO:0004222">
    <property type="term" value="F:metalloendopeptidase activity"/>
    <property type="evidence" value="ECO:0007669"/>
    <property type="project" value="InterPro"/>
</dbReference>
<evidence type="ECO:0000256" key="1">
    <source>
        <dbReference type="ARBA" id="ARBA00001947"/>
    </source>
</evidence>
<name>E1Y8V1_9BACT</name>
<organism evidence="13">
    <name type="scientific">uncultured Desulfobacterium sp</name>
    <dbReference type="NCBI Taxonomy" id="201089"/>
    <lineage>
        <taxon>Bacteria</taxon>
        <taxon>Pseudomonadati</taxon>
        <taxon>Thermodesulfobacteriota</taxon>
        <taxon>Desulfobacteria</taxon>
        <taxon>Desulfobacterales</taxon>
        <taxon>Desulfobacteriaceae</taxon>
        <taxon>Desulfobacterium</taxon>
        <taxon>environmental samples</taxon>
    </lineage>
</organism>
<comment type="subcellular location">
    <subcellularLocation>
        <location evidence="2">Membrane</location>
        <topology evidence="2">Multi-pass membrane protein</topology>
    </subcellularLocation>
</comment>
<dbReference type="Pfam" id="PF17820">
    <property type="entry name" value="PDZ_6"/>
    <property type="match status" value="1"/>
</dbReference>
<dbReference type="NCBIfam" id="TIGR00054">
    <property type="entry name" value="RIP metalloprotease RseP"/>
    <property type="match status" value="1"/>
</dbReference>
<dbReference type="GO" id="GO:0006508">
    <property type="term" value="P:proteolysis"/>
    <property type="evidence" value="ECO:0007669"/>
    <property type="project" value="UniProtKB-KW"/>
</dbReference>
<dbReference type="Pfam" id="PF02163">
    <property type="entry name" value="Peptidase_M50"/>
    <property type="match status" value="1"/>
</dbReference>
<dbReference type="CDD" id="cd06163">
    <property type="entry name" value="S2P-M50_PDZ_RseP-like"/>
    <property type="match status" value="1"/>
</dbReference>
<dbReference type="EC" id="3.4.24.-" evidence="11"/>
<dbReference type="EMBL" id="FR695864">
    <property type="protein sequence ID" value="CBX26995.1"/>
    <property type="molecule type" value="Genomic_DNA"/>
</dbReference>
<keyword evidence="10 11" id="KW-0472">Membrane</keyword>
<keyword evidence="6 11" id="KW-0378">Hydrolase</keyword>
<keyword evidence="5 11" id="KW-0812">Transmembrane</keyword>
<evidence type="ECO:0000256" key="5">
    <source>
        <dbReference type="ARBA" id="ARBA00022692"/>
    </source>
</evidence>
<keyword evidence="8 11" id="KW-1133">Transmembrane helix</keyword>
<evidence type="ECO:0000256" key="11">
    <source>
        <dbReference type="RuleBase" id="RU362031"/>
    </source>
</evidence>
<comment type="cofactor">
    <cofactor evidence="1 11">
        <name>Zn(2+)</name>
        <dbReference type="ChEBI" id="CHEBI:29105"/>
    </cofactor>
</comment>
<evidence type="ECO:0000256" key="8">
    <source>
        <dbReference type="ARBA" id="ARBA00022989"/>
    </source>
</evidence>
<dbReference type="GO" id="GO:0016020">
    <property type="term" value="C:membrane"/>
    <property type="evidence" value="ECO:0007669"/>
    <property type="project" value="UniProtKB-SubCell"/>
</dbReference>
<dbReference type="SMART" id="SM00228">
    <property type="entry name" value="PDZ"/>
    <property type="match status" value="1"/>
</dbReference>
<dbReference type="Gene3D" id="2.30.42.10">
    <property type="match status" value="1"/>
</dbReference>
<dbReference type="AlphaFoldDB" id="E1Y8V1"/>
<dbReference type="SUPFAM" id="SSF50156">
    <property type="entry name" value="PDZ domain-like"/>
    <property type="match status" value="1"/>
</dbReference>
<dbReference type="GO" id="GO:0046872">
    <property type="term" value="F:metal ion binding"/>
    <property type="evidence" value="ECO:0007669"/>
    <property type="project" value="UniProtKB-KW"/>
</dbReference>
<keyword evidence="9 11" id="KW-0482">Metalloprotease</keyword>
<evidence type="ECO:0000256" key="3">
    <source>
        <dbReference type="ARBA" id="ARBA00007931"/>
    </source>
</evidence>
<evidence type="ECO:0000256" key="4">
    <source>
        <dbReference type="ARBA" id="ARBA00022670"/>
    </source>
</evidence>
<evidence type="ECO:0000259" key="12">
    <source>
        <dbReference type="SMART" id="SM00228"/>
    </source>
</evidence>
<evidence type="ECO:0000256" key="9">
    <source>
        <dbReference type="ARBA" id="ARBA00023049"/>
    </source>
</evidence>
<dbReference type="PANTHER" id="PTHR42837:SF2">
    <property type="entry name" value="MEMBRANE METALLOPROTEASE ARASP2, CHLOROPLASTIC-RELATED"/>
    <property type="match status" value="1"/>
</dbReference>
<feature type="transmembrane region" description="Helical" evidence="11">
    <location>
        <begin position="328"/>
        <end position="346"/>
    </location>
</feature>
<dbReference type="InterPro" id="IPR004387">
    <property type="entry name" value="Pept_M50_Zn"/>
</dbReference>
<evidence type="ECO:0000256" key="7">
    <source>
        <dbReference type="ARBA" id="ARBA00022833"/>
    </source>
</evidence>